<gene>
    <name evidence="1" type="primary">WBGene00275636</name>
</gene>
<organism evidence="1 2">
    <name type="scientific">Pristionchus pacificus</name>
    <name type="common">Parasitic nematode worm</name>
    <dbReference type="NCBI Taxonomy" id="54126"/>
    <lineage>
        <taxon>Eukaryota</taxon>
        <taxon>Metazoa</taxon>
        <taxon>Ecdysozoa</taxon>
        <taxon>Nematoda</taxon>
        <taxon>Chromadorea</taxon>
        <taxon>Rhabditida</taxon>
        <taxon>Rhabditina</taxon>
        <taxon>Diplogasteromorpha</taxon>
        <taxon>Diplogasteroidea</taxon>
        <taxon>Neodiplogasteridae</taxon>
        <taxon>Pristionchus</taxon>
    </lineage>
</organism>
<reference evidence="1" key="2">
    <citation type="submission" date="2022-06" db="UniProtKB">
        <authorList>
            <consortium name="EnsemblMetazoa"/>
        </authorList>
    </citation>
    <scope>IDENTIFICATION</scope>
    <source>
        <strain evidence="1">PS312</strain>
    </source>
</reference>
<keyword evidence="2" id="KW-1185">Reference proteome</keyword>
<accession>A0A8R1YWS4</accession>
<proteinExistence type="predicted"/>
<accession>A0A2A6BSS9</accession>
<dbReference type="PANTHER" id="PTHR31424">
    <property type="entry name" value="PROTEIN CBG23806"/>
    <property type="match status" value="1"/>
</dbReference>
<dbReference type="PANTHER" id="PTHR31424:SF3">
    <property type="entry name" value="RING-TYPE DOMAIN-CONTAINING PROTEIN"/>
    <property type="match status" value="1"/>
</dbReference>
<protein>
    <submittedName>
        <fullName evidence="1">Uncharacterized protein</fullName>
    </submittedName>
</protein>
<sequence>MGPILDNEQNEELKVGSPTNFILLGLSSLSESYETVKEAFGAVFQQVNDLYGTSITVKVQSVEVILTIRIKCGGDLKAVCMMMGHAGASSKMMCPICETTKPLMKSWDTWKQTPYRSDYVTGEKNISRPPLMPNLKSTDICVPIVHVLTGLTKKGMIVLEKKLMGEALDWDDEKEEELREASRLLKYSTDGLKSIRDFKSKVIEVSNLLINQSKNPKVLSNQACSKYCLYDELSHDTTLDWDQSPCSYCSKANHVLCTHNWDAELLSTINTDGFICIDCSGTTIDDLIGKDRQCIENLEEQENEFMELAMHYDGEWKLLSTHESRTTSRLVEELKQMRIASGVYPRYYYDDLVGADARRLTMPENAARLWGLVEDEQVRNFGISLFGTLYELFNLLTTEFQSAEQKVQFGYLVERMQQLWATINPTETVPLKMHALTHLREMMSREGHAGREIETIEHVHRCLNILWPKYASVTPLSHRLFIIVSRFNSRNSLSL</sequence>
<dbReference type="OrthoDB" id="5986176at2759"/>
<name>A0A2A6BSS9_PRIPA</name>
<evidence type="ECO:0000313" key="1">
    <source>
        <dbReference type="EnsemblMetazoa" id="PPA37267.1"/>
    </source>
</evidence>
<dbReference type="AlphaFoldDB" id="A0A2A6BSS9"/>
<reference evidence="2" key="1">
    <citation type="journal article" date="2008" name="Nat. Genet.">
        <title>The Pristionchus pacificus genome provides a unique perspective on nematode lifestyle and parasitism.</title>
        <authorList>
            <person name="Dieterich C."/>
            <person name="Clifton S.W."/>
            <person name="Schuster L.N."/>
            <person name="Chinwalla A."/>
            <person name="Delehaunty K."/>
            <person name="Dinkelacker I."/>
            <person name="Fulton L."/>
            <person name="Fulton R."/>
            <person name="Godfrey J."/>
            <person name="Minx P."/>
            <person name="Mitreva M."/>
            <person name="Roeseler W."/>
            <person name="Tian H."/>
            <person name="Witte H."/>
            <person name="Yang S.P."/>
            <person name="Wilson R.K."/>
            <person name="Sommer R.J."/>
        </authorList>
    </citation>
    <scope>NUCLEOTIDE SEQUENCE [LARGE SCALE GENOMIC DNA]</scope>
    <source>
        <strain evidence="2">PS312</strain>
    </source>
</reference>
<evidence type="ECO:0000313" key="2">
    <source>
        <dbReference type="Proteomes" id="UP000005239"/>
    </source>
</evidence>
<dbReference type="Proteomes" id="UP000005239">
    <property type="component" value="Unassembled WGS sequence"/>
</dbReference>
<dbReference type="EnsemblMetazoa" id="PPA37267.1">
    <property type="protein sequence ID" value="PPA37267.1"/>
    <property type="gene ID" value="WBGene00275636"/>
</dbReference>